<organism evidence="1 2">
    <name type="scientific">Solanum commersonii</name>
    <name type="common">Commerson's wild potato</name>
    <name type="synonym">Commerson's nightshade</name>
    <dbReference type="NCBI Taxonomy" id="4109"/>
    <lineage>
        <taxon>Eukaryota</taxon>
        <taxon>Viridiplantae</taxon>
        <taxon>Streptophyta</taxon>
        <taxon>Embryophyta</taxon>
        <taxon>Tracheophyta</taxon>
        <taxon>Spermatophyta</taxon>
        <taxon>Magnoliopsida</taxon>
        <taxon>eudicotyledons</taxon>
        <taxon>Gunneridae</taxon>
        <taxon>Pentapetalae</taxon>
        <taxon>asterids</taxon>
        <taxon>lamiids</taxon>
        <taxon>Solanales</taxon>
        <taxon>Solanaceae</taxon>
        <taxon>Solanoideae</taxon>
        <taxon>Solaneae</taxon>
        <taxon>Solanum</taxon>
    </lineage>
</organism>
<gene>
    <name evidence="1" type="ORF">H5410_047206</name>
</gene>
<keyword evidence="2" id="KW-1185">Reference proteome</keyword>
<dbReference type="Proteomes" id="UP000824120">
    <property type="component" value="Chromosome 9"/>
</dbReference>
<name>A0A9J5XHM1_SOLCO</name>
<sequence>MTYPIYIWEILKNLYTFELTLEHIIICLHSPRHVTYDKALAKRYHGIYTFRVQGQMYHFIPNLLSSSEKPKNLQLYFYDNESELANRMAYSAHISESTVKKLMTILSKNPYSIFIKSLMNIPTISDFCIALKCHSGLDQRVYNLPSASEVAGIWLEHDSTEVNSGPHIRIYTHSNNTRLVNYYYGCYDPLQYPLMFPYGQNGWHCGIKKLFDKINLTVNMKNYQV</sequence>
<proteinExistence type="predicted"/>
<evidence type="ECO:0000313" key="2">
    <source>
        <dbReference type="Proteomes" id="UP000824120"/>
    </source>
</evidence>
<dbReference type="OrthoDB" id="1639296at2759"/>
<dbReference type="PANTHER" id="PTHR45786">
    <property type="entry name" value="DNA BINDING PROTEIN-LIKE"/>
    <property type="match status" value="1"/>
</dbReference>
<evidence type="ECO:0000313" key="1">
    <source>
        <dbReference type="EMBL" id="KAG5586772.1"/>
    </source>
</evidence>
<comment type="caution">
    <text evidence="1">The sequence shown here is derived from an EMBL/GenBank/DDBJ whole genome shotgun (WGS) entry which is preliminary data.</text>
</comment>
<reference evidence="1 2" key="1">
    <citation type="submission" date="2020-09" db="EMBL/GenBank/DDBJ databases">
        <title>De no assembly of potato wild relative species, Solanum commersonii.</title>
        <authorList>
            <person name="Cho K."/>
        </authorList>
    </citation>
    <scope>NUCLEOTIDE SEQUENCE [LARGE SCALE GENOMIC DNA]</scope>
    <source>
        <strain evidence="1">LZ3.2</strain>
        <tissue evidence="1">Leaf</tissue>
    </source>
</reference>
<dbReference type="AlphaFoldDB" id="A0A9J5XHM1"/>
<dbReference type="PANTHER" id="PTHR45786:SF78">
    <property type="entry name" value="ATP-DEPENDENT DNA HELICASE"/>
    <property type="match status" value="1"/>
</dbReference>
<dbReference type="EMBL" id="JACXVP010000009">
    <property type="protein sequence ID" value="KAG5586772.1"/>
    <property type="molecule type" value="Genomic_DNA"/>
</dbReference>
<protein>
    <submittedName>
        <fullName evidence="1">Uncharacterized protein</fullName>
    </submittedName>
</protein>
<accession>A0A9J5XHM1</accession>